<sequence>MTDAGVTIREAKPLDCTILTIRFNSACGNLWDKMYEDMDTGEAEDQYSAVIYWVEEKKVGIAPIVLVPCSDRSVGTYTKIRPPGSHKDYTGRIEGISANPDVLERIQAEVSNRIDEEAAKVAPKRNRSQVKRFGKVASETAVQVASGHRRSVPASLARENTEVSKLAKVGKANRKAAQSALSKLVHGSLNCNNPTEQKGSNKKSNIMNLGLDGTGPKKRGNPEPDFNPNELMMDAASEDAEDDDDCNDNDDESEVDSLLAITKEKPQVSRPHQMSPQIPPLFDKSTKPSRESRVNSSPQGYQNSSQVRSSPLVPQSSSLHLPSPAKVSSPHPKSPQMLLSLDKSKQASPRKPKSNSPQAKSPVVSQSPLQASFERPNSQGIPEGEDLTDDKNKAGFFQFMRLKKMYTPSVLAFLNELIDTFDQEQENANSDGEAEYVETVAPPANERQVEISKTSGVSISASARQVILLTGSKLGPSKMLTALVHELFKDRLKLLHGTAMIRPHVLKAIISFMEKNSEKSTALGTKDIKRIINNLACEARRAPHRARKGNPSPNAVKKDSPKEDSISTPKKSESSRESLAVKTTPSKNTWSVNQVQQYSYGNHDQGFQHQQPIHHQATQQQTINQQSAQQPIQYQHSMDYQAAQHHPMQLQQSFHHQSAQQQPIQQQFQTSYTDYSENYPQLYPDYHTVQFPPKSPKRMLDL</sequence>
<feature type="compositionally biased region" description="Basic and acidic residues" evidence="1">
    <location>
        <begin position="556"/>
        <end position="576"/>
    </location>
</feature>
<gene>
    <name evidence="3" type="primary">LOC117647880</name>
</gene>
<feature type="compositionally biased region" description="Low complexity" evidence="1">
    <location>
        <begin position="608"/>
        <end position="633"/>
    </location>
</feature>
<organism evidence="3">
    <name type="scientific">Thrips palmi</name>
    <name type="common">Melon thrips</name>
    <dbReference type="NCBI Taxonomy" id="161013"/>
    <lineage>
        <taxon>Eukaryota</taxon>
        <taxon>Metazoa</taxon>
        <taxon>Ecdysozoa</taxon>
        <taxon>Arthropoda</taxon>
        <taxon>Hexapoda</taxon>
        <taxon>Insecta</taxon>
        <taxon>Pterygota</taxon>
        <taxon>Neoptera</taxon>
        <taxon>Paraneoptera</taxon>
        <taxon>Thysanoptera</taxon>
        <taxon>Terebrantia</taxon>
        <taxon>Thripoidea</taxon>
        <taxon>Thripidae</taxon>
        <taxon>Thrips</taxon>
    </lineage>
</organism>
<evidence type="ECO:0000313" key="2">
    <source>
        <dbReference type="Proteomes" id="UP000515158"/>
    </source>
</evidence>
<feature type="region of interest" description="Disordered" evidence="1">
    <location>
        <begin position="188"/>
        <end position="230"/>
    </location>
</feature>
<evidence type="ECO:0000256" key="1">
    <source>
        <dbReference type="SAM" id="MobiDB-lite"/>
    </source>
</evidence>
<keyword evidence="2" id="KW-1185">Reference proteome</keyword>
<dbReference type="Proteomes" id="UP000515158">
    <property type="component" value="Unplaced"/>
</dbReference>
<dbReference type="InParanoid" id="A0A6P8YZY8"/>
<name>A0A6P8YZY8_THRPL</name>
<dbReference type="KEGG" id="tpal:117647880"/>
<dbReference type="AlphaFoldDB" id="A0A6P8YZY8"/>
<feature type="compositionally biased region" description="Polar residues" evidence="1">
    <location>
        <begin position="189"/>
        <end position="207"/>
    </location>
</feature>
<feature type="region of interest" description="Disordered" evidence="1">
    <location>
        <begin position="602"/>
        <end position="633"/>
    </location>
</feature>
<feature type="compositionally biased region" description="Polar residues" evidence="1">
    <location>
        <begin position="294"/>
        <end position="320"/>
    </location>
</feature>
<accession>A0A6P8YZY8</accession>
<feature type="region of interest" description="Disordered" evidence="1">
    <location>
        <begin position="262"/>
        <end position="390"/>
    </location>
</feature>
<evidence type="ECO:0000313" key="3">
    <source>
        <dbReference type="RefSeq" id="XP_034245743.1"/>
    </source>
</evidence>
<feature type="region of interest" description="Disordered" evidence="1">
    <location>
        <begin position="539"/>
        <end position="588"/>
    </location>
</feature>
<dbReference type="GeneID" id="117647880"/>
<reference evidence="3" key="1">
    <citation type="submission" date="2025-08" db="UniProtKB">
        <authorList>
            <consortium name="RefSeq"/>
        </authorList>
    </citation>
    <scope>IDENTIFICATION</scope>
    <source>
        <tissue evidence="3">Total insect</tissue>
    </source>
</reference>
<protein>
    <submittedName>
        <fullName evidence="3">Uncharacterized protein LOC117647880</fullName>
    </submittedName>
</protein>
<dbReference type="RefSeq" id="XP_034245743.1">
    <property type="nucleotide sequence ID" value="XM_034389852.1"/>
</dbReference>
<proteinExistence type="predicted"/>
<feature type="compositionally biased region" description="Polar residues" evidence="1">
    <location>
        <begin position="354"/>
        <end position="380"/>
    </location>
</feature>
<dbReference type="OrthoDB" id="10681231at2759"/>
<feature type="compositionally biased region" description="Basic and acidic residues" evidence="1">
    <location>
        <begin position="284"/>
        <end position="293"/>
    </location>
</feature>